<reference evidence="4" key="3">
    <citation type="submission" date="2018-11" db="EMBL/GenBank/DDBJ databases">
        <title>Proposal to divide the Flavobacteriaceae and reorganize its genera based on Amino Acid Identity values calculated from whole genome sequences.</title>
        <authorList>
            <person name="Nicholson A.C."/>
            <person name="Gulvik C.A."/>
            <person name="Whitney A.M."/>
            <person name="Humrighouse B.W."/>
            <person name="Bell M."/>
            <person name="Holmes B."/>
            <person name="Steigerwalt A.G."/>
            <person name="Villarma A."/>
            <person name="Sheth M."/>
            <person name="Batra D."/>
            <person name="Pryor J."/>
            <person name="Bernardet J.-F."/>
            <person name="Hugo C."/>
            <person name="Kampfer P."/>
            <person name="Newman J."/>
            <person name="McQuiston J.R."/>
        </authorList>
    </citation>
    <scope>NUCLEOTIDE SEQUENCE [LARGE SCALE GENOMIC DNA]</scope>
    <source>
        <strain evidence="4">G0188</strain>
    </source>
</reference>
<dbReference type="Gene3D" id="3.40.50.620">
    <property type="entry name" value="HUPs"/>
    <property type="match status" value="1"/>
</dbReference>
<dbReference type="AlphaFoldDB" id="A0A376DSS8"/>
<dbReference type="Proteomes" id="UP000273270">
    <property type="component" value="Chromosome"/>
</dbReference>
<reference evidence="1" key="2">
    <citation type="submission" date="2018-11" db="EMBL/GenBank/DDBJ databases">
        <title>Proposal to divide the Flavobacteriaceae and reorganize its genera based on Amino Acid Identity values calculated from whole genome sequences.</title>
        <authorList>
            <person name="Nicholson A.C."/>
            <person name="Gulvik C.A."/>
            <person name="Whitney A.M."/>
            <person name="Humrighouse B.W."/>
            <person name="Bell M."/>
            <person name="Holmes B."/>
            <person name="Steigerwalt A."/>
            <person name="Villarma A."/>
            <person name="Sheth M."/>
            <person name="Batra D."/>
            <person name="Pryor J."/>
            <person name="Bernardet J.-F."/>
            <person name="Hugo C."/>
            <person name="Kampfer P."/>
            <person name="Newman J."/>
            <person name="Mcquiston J.R."/>
        </authorList>
    </citation>
    <scope>NUCLEOTIDE SEQUENCE [LARGE SCALE GENOMIC DNA]</scope>
    <source>
        <strain evidence="1">G0188</strain>
    </source>
</reference>
<dbReference type="InterPro" id="IPR014729">
    <property type="entry name" value="Rossmann-like_a/b/a_fold"/>
</dbReference>
<name>A0A376DSS8_CHRCU</name>
<dbReference type="SUPFAM" id="SSF52402">
    <property type="entry name" value="Adenine nucleotide alpha hydrolases-like"/>
    <property type="match status" value="1"/>
</dbReference>
<dbReference type="RefSeq" id="WP_123879884.1">
    <property type="nucleotide sequence ID" value="NZ_CP033920.1"/>
</dbReference>
<dbReference type="EMBL" id="CP033920">
    <property type="protein sequence ID" value="AZA49553.1"/>
    <property type="molecule type" value="Genomic_DNA"/>
</dbReference>
<dbReference type="OrthoDB" id="9774475at2"/>
<evidence type="ECO:0000313" key="2">
    <source>
        <dbReference type="EMBL" id="STC94801.1"/>
    </source>
</evidence>
<accession>A0A376DSS8</accession>
<proteinExistence type="predicted"/>
<protein>
    <submittedName>
        <fullName evidence="2">PUA domain (Predicted RNA-binding domain)</fullName>
    </submittedName>
    <submittedName>
        <fullName evidence="1">Phosphoadenosine phosphosulfate reductase</fullName>
    </submittedName>
</protein>
<evidence type="ECO:0000313" key="3">
    <source>
        <dbReference type="Proteomes" id="UP000255224"/>
    </source>
</evidence>
<evidence type="ECO:0000313" key="1">
    <source>
        <dbReference type="EMBL" id="AZA49553.1"/>
    </source>
</evidence>
<dbReference type="EMBL" id="UFVQ01000003">
    <property type="protein sequence ID" value="STC94801.1"/>
    <property type="molecule type" value="Genomic_DNA"/>
</dbReference>
<keyword evidence="4" id="KW-1185">Reference proteome</keyword>
<gene>
    <name evidence="1" type="ORF">EG346_15820</name>
    <name evidence="2" type="ORF">NCTC13533_01679</name>
</gene>
<accession>A0A3G6N8U7</accession>
<dbReference type="KEGG" id="ccau:EG346_15820"/>
<organism evidence="2 3">
    <name type="scientific">Chryseobacterium carnipullorum</name>
    <dbReference type="NCBI Taxonomy" id="1124835"/>
    <lineage>
        <taxon>Bacteria</taxon>
        <taxon>Pseudomonadati</taxon>
        <taxon>Bacteroidota</taxon>
        <taxon>Flavobacteriia</taxon>
        <taxon>Flavobacteriales</taxon>
        <taxon>Weeksellaceae</taxon>
        <taxon>Chryseobacterium group</taxon>
        <taxon>Chryseobacterium</taxon>
    </lineage>
</organism>
<evidence type="ECO:0000313" key="4">
    <source>
        <dbReference type="Proteomes" id="UP000273270"/>
    </source>
</evidence>
<dbReference type="Proteomes" id="UP000255224">
    <property type="component" value="Unassembled WGS sequence"/>
</dbReference>
<reference evidence="2 3" key="1">
    <citation type="submission" date="2018-06" db="EMBL/GenBank/DDBJ databases">
        <authorList>
            <consortium name="Pathogen Informatics"/>
            <person name="Doyle S."/>
        </authorList>
    </citation>
    <scope>NUCLEOTIDE SEQUENCE [LARGE SCALE GENOMIC DNA]</scope>
    <source>
        <strain evidence="2 3">NCTC13533</strain>
    </source>
</reference>
<sequence length="279" mass="32893">MKKLLVTVSGGRSSAFMARHIQTFEKYKDFEKVYVFCNTGMERPETIQFLKDIVHHWNIPLNIIEAVFGMVPGVGISHKVVDFETMDMHGKVFSQSIAYMNKINWHGVPNSAIPYCSKYLKTEPSHHFAKAIFGKEKFIKAIGFRAEDMPKRISWPEIAEEEFRIFPNLTDFENPITQFDLNLFFDNEPFKLKLHSKIGNCRFCWKRDNKLTADIIRMQFEGDQYFVDWHRNEEAKFGNTFFRDELTIDDLVKMAQRPFVGQINFEEYQDDDFKCICNF</sequence>